<dbReference type="InterPro" id="IPR005237">
    <property type="entry name" value="MJ0570"/>
</dbReference>
<organism evidence="2">
    <name type="scientific">Archaeoglobus fulgidus</name>
    <dbReference type="NCBI Taxonomy" id="2234"/>
    <lineage>
        <taxon>Archaea</taxon>
        <taxon>Methanobacteriati</taxon>
        <taxon>Methanobacteriota</taxon>
        <taxon>Archaeoglobi</taxon>
        <taxon>Archaeoglobales</taxon>
        <taxon>Archaeoglobaceae</taxon>
        <taxon>Archaeoglobus</taxon>
    </lineage>
</organism>
<feature type="domain" description="Diphthamide synthase" evidence="1">
    <location>
        <begin position="1"/>
        <end position="215"/>
    </location>
</feature>
<dbReference type="GO" id="GO:0017183">
    <property type="term" value="P:protein histidyl modification to diphthamide"/>
    <property type="evidence" value="ECO:0007669"/>
    <property type="project" value="TreeGrafter"/>
</dbReference>
<proteinExistence type="predicted"/>
<dbReference type="AlphaFoldDB" id="A0A7J2TJS3"/>
<dbReference type="CDD" id="cd01994">
    <property type="entry name" value="AANH_PF0828-like"/>
    <property type="match status" value="1"/>
</dbReference>
<dbReference type="EMBL" id="DSLA01000104">
    <property type="protein sequence ID" value="HEH35840.1"/>
    <property type="molecule type" value="Genomic_DNA"/>
</dbReference>
<comment type="caution">
    <text evidence="2">The sequence shown here is derived from an EMBL/GenBank/DDBJ whole genome shotgun (WGS) entry which is preliminary data.</text>
</comment>
<dbReference type="PANTHER" id="PTHR12196">
    <property type="entry name" value="DOMAIN OF UNKNOWN FUNCTION 71 DUF71 -CONTAINING PROTEIN"/>
    <property type="match status" value="1"/>
</dbReference>
<dbReference type="GO" id="GO:0017178">
    <property type="term" value="F:diphthine-ammonia ligase activity"/>
    <property type="evidence" value="ECO:0007669"/>
    <property type="project" value="TreeGrafter"/>
</dbReference>
<dbReference type="InterPro" id="IPR030662">
    <property type="entry name" value="DPH6/MJ0570"/>
</dbReference>
<accession>A0A7J2TJS3</accession>
<evidence type="ECO:0000313" key="2">
    <source>
        <dbReference type="EMBL" id="HEH35840.1"/>
    </source>
</evidence>
<name>A0A7J2TJS3_ARCFL</name>
<dbReference type="Pfam" id="PF01902">
    <property type="entry name" value="Diphthami_syn_2"/>
    <property type="match status" value="1"/>
</dbReference>
<protein>
    <submittedName>
        <fullName evidence="2">TIGR00289 family protein</fullName>
    </submittedName>
</protein>
<dbReference type="Gene3D" id="3.40.50.620">
    <property type="entry name" value="HUPs"/>
    <property type="match status" value="1"/>
</dbReference>
<dbReference type="PIRSF" id="PIRSF039123">
    <property type="entry name" value="Diphthamide_synthase"/>
    <property type="match status" value="1"/>
</dbReference>
<sequence length="221" mass="24608">MRIAVLTSGGKDSILALHKVSEMGEILLVTAIPERDDSYMFHTANLHMLDAIAECLNLPLVKVEVSGVEEKEVEELKEGLSKLEIDAVCCGAIASNYQLKRIKRICDSLGLKLLAPLWGMEQEKVLCEVSKSFEAIIVSVSAMGLDESFLGMKLDEKGVERLKDVAKRVKINLAGEGGEYDTLVLDAPMFESRIIVKDLEKIWQKNRGIAIVKNFEKIRKF</sequence>
<dbReference type="PANTHER" id="PTHR12196:SF2">
    <property type="entry name" value="DIPHTHINE--AMMONIA LIGASE"/>
    <property type="match status" value="1"/>
</dbReference>
<dbReference type="NCBIfam" id="TIGR00290">
    <property type="entry name" value="MJ0570_dom"/>
    <property type="match status" value="1"/>
</dbReference>
<dbReference type="SUPFAM" id="SSF52402">
    <property type="entry name" value="Adenine nucleotide alpha hydrolases-like"/>
    <property type="match status" value="1"/>
</dbReference>
<evidence type="ECO:0000259" key="1">
    <source>
        <dbReference type="Pfam" id="PF01902"/>
    </source>
</evidence>
<dbReference type="InterPro" id="IPR022427">
    <property type="entry name" value="MJ0570_ATP-bd"/>
</dbReference>
<dbReference type="Gene3D" id="3.90.1490.10">
    <property type="entry name" value="putative n-type atp pyrophosphatase, domain 2"/>
    <property type="match status" value="1"/>
</dbReference>
<reference evidence="2" key="1">
    <citation type="journal article" date="2020" name="mSystems">
        <title>Genome- and Community-Level Interaction Insights into Carbon Utilization and Element Cycling Functions of Hydrothermarchaeota in Hydrothermal Sediment.</title>
        <authorList>
            <person name="Zhou Z."/>
            <person name="Liu Y."/>
            <person name="Xu W."/>
            <person name="Pan J."/>
            <person name="Luo Z.H."/>
            <person name="Li M."/>
        </authorList>
    </citation>
    <scope>NUCLEOTIDE SEQUENCE [LARGE SCALE GENOMIC DNA]</scope>
    <source>
        <strain evidence="2">SpSt-26</strain>
    </source>
</reference>
<dbReference type="InterPro" id="IPR014729">
    <property type="entry name" value="Rossmann-like_a/b/a_fold"/>
</dbReference>
<dbReference type="InterPro" id="IPR002761">
    <property type="entry name" value="Diphthami_syn_dom"/>
</dbReference>
<dbReference type="NCBIfam" id="TIGR03679">
    <property type="entry name" value="arCOG00187"/>
    <property type="match status" value="1"/>
</dbReference>
<dbReference type="NCBIfam" id="TIGR00289">
    <property type="entry name" value="TIGR00289 family protein"/>
    <property type="match status" value="1"/>
</dbReference>
<gene>
    <name evidence="2" type="ORF">ENP88_06860</name>
</gene>